<keyword evidence="1" id="KW-0472">Membrane</keyword>
<accession>A0A0F9BHU2</accession>
<keyword evidence="1" id="KW-0812">Transmembrane</keyword>
<dbReference type="AlphaFoldDB" id="A0A0F9BHU2"/>
<feature type="transmembrane region" description="Helical" evidence="1">
    <location>
        <begin position="5"/>
        <end position="22"/>
    </location>
</feature>
<evidence type="ECO:0000313" key="2">
    <source>
        <dbReference type="EMBL" id="KKL21395.1"/>
    </source>
</evidence>
<comment type="caution">
    <text evidence="2">The sequence shown here is derived from an EMBL/GenBank/DDBJ whole genome shotgun (WGS) entry which is preliminary data.</text>
</comment>
<keyword evidence="1" id="KW-1133">Transmembrane helix</keyword>
<name>A0A0F9BHU2_9ZZZZ</name>
<dbReference type="EMBL" id="LAZR01037748">
    <property type="protein sequence ID" value="KKL21395.1"/>
    <property type="molecule type" value="Genomic_DNA"/>
</dbReference>
<evidence type="ECO:0000256" key="1">
    <source>
        <dbReference type="SAM" id="Phobius"/>
    </source>
</evidence>
<organism evidence="2">
    <name type="scientific">marine sediment metagenome</name>
    <dbReference type="NCBI Taxonomy" id="412755"/>
    <lineage>
        <taxon>unclassified sequences</taxon>
        <taxon>metagenomes</taxon>
        <taxon>ecological metagenomes</taxon>
    </lineage>
</organism>
<proteinExistence type="predicted"/>
<gene>
    <name evidence="2" type="ORF">LCGC14_2445880</name>
</gene>
<sequence>MKVKVVLFIIVLIIMFVLWNIAMNECLEAGFSELYCIMSVG</sequence>
<protein>
    <submittedName>
        <fullName evidence="2">Uncharacterized protein</fullName>
    </submittedName>
</protein>
<reference evidence="2" key="1">
    <citation type="journal article" date="2015" name="Nature">
        <title>Complex archaea that bridge the gap between prokaryotes and eukaryotes.</title>
        <authorList>
            <person name="Spang A."/>
            <person name="Saw J.H."/>
            <person name="Jorgensen S.L."/>
            <person name="Zaremba-Niedzwiedzka K."/>
            <person name="Martijn J."/>
            <person name="Lind A.E."/>
            <person name="van Eijk R."/>
            <person name="Schleper C."/>
            <person name="Guy L."/>
            <person name="Ettema T.J."/>
        </authorList>
    </citation>
    <scope>NUCLEOTIDE SEQUENCE</scope>
</reference>